<dbReference type="InterPro" id="IPR018306">
    <property type="entry name" value="Phage_T5_Orf172_DNA-bd"/>
</dbReference>
<protein>
    <recommendedName>
        <fullName evidence="1">Bacteriophage T5 Orf172 DNA-binding domain-containing protein</fullName>
    </recommendedName>
</protein>
<proteinExistence type="predicted"/>
<dbReference type="EMBL" id="LAZR01050956">
    <property type="protein sequence ID" value="KKK86199.1"/>
    <property type="molecule type" value="Genomic_DNA"/>
</dbReference>
<name>A0A0F9B6A1_9ZZZZ</name>
<dbReference type="AlphaFoldDB" id="A0A0F9B6A1"/>
<evidence type="ECO:0000259" key="1">
    <source>
        <dbReference type="SMART" id="SM00974"/>
    </source>
</evidence>
<sequence length="140" mass="16051">MNKDGTFDKRPEGAAPLFDSEIGRKAAQKRWKSYIPPESKPTMAFGKDEEFGIVYFVAADVDNRLLVKIGVTRDLPKRFSTLQTGSPIELRLGLGLIVQNPRSFEKALHRRFADKRVRREWFEITIAEALTALMEFYVTE</sequence>
<evidence type="ECO:0000313" key="2">
    <source>
        <dbReference type="EMBL" id="KKK86199.1"/>
    </source>
</evidence>
<comment type="caution">
    <text evidence="2">The sequence shown here is derived from an EMBL/GenBank/DDBJ whole genome shotgun (WGS) entry which is preliminary data.</text>
</comment>
<reference evidence="2" key="1">
    <citation type="journal article" date="2015" name="Nature">
        <title>Complex archaea that bridge the gap between prokaryotes and eukaryotes.</title>
        <authorList>
            <person name="Spang A."/>
            <person name="Saw J.H."/>
            <person name="Jorgensen S.L."/>
            <person name="Zaremba-Niedzwiedzka K."/>
            <person name="Martijn J."/>
            <person name="Lind A.E."/>
            <person name="van Eijk R."/>
            <person name="Schleper C."/>
            <person name="Guy L."/>
            <person name="Ettema T.J."/>
        </authorList>
    </citation>
    <scope>NUCLEOTIDE SEQUENCE</scope>
</reference>
<feature type="domain" description="Bacteriophage T5 Orf172 DNA-binding" evidence="1">
    <location>
        <begin position="61"/>
        <end position="136"/>
    </location>
</feature>
<dbReference type="Pfam" id="PF13455">
    <property type="entry name" value="MUG113"/>
    <property type="match status" value="1"/>
</dbReference>
<accession>A0A0F9B6A1</accession>
<gene>
    <name evidence="2" type="ORF">LCGC14_2765640</name>
</gene>
<dbReference type="SMART" id="SM00974">
    <property type="entry name" value="T5orf172"/>
    <property type="match status" value="1"/>
</dbReference>
<organism evidence="2">
    <name type="scientific">marine sediment metagenome</name>
    <dbReference type="NCBI Taxonomy" id="412755"/>
    <lineage>
        <taxon>unclassified sequences</taxon>
        <taxon>metagenomes</taxon>
        <taxon>ecological metagenomes</taxon>
    </lineage>
</organism>